<feature type="transmembrane region" description="Helical" evidence="7">
    <location>
        <begin position="21"/>
        <end position="43"/>
    </location>
</feature>
<dbReference type="GO" id="GO:0005783">
    <property type="term" value="C:endoplasmic reticulum"/>
    <property type="evidence" value="ECO:0007669"/>
    <property type="project" value="TreeGrafter"/>
</dbReference>
<comment type="domain">
    <text evidence="7">The DHHC domain is required for palmitoyltransferase activity.</text>
</comment>
<feature type="coiled-coil region" evidence="8">
    <location>
        <begin position="235"/>
        <end position="269"/>
    </location>
</feature>
<dbReference type="Pfam" id="PF01529">
    <property type="entry name" value="DHHC"/>
    <property type="match status" value="1"/>
</dbReference>
<keyword evidence="4 7" id="KW-1133">Transmembrane helix</keyword>
<keyword evidence="8" id="KW-0175">Coiled coil</keyword>
<comment type="subcellular location">
    <subcellularLocation>
        <location evidence="1">Membrane</location>
        <topology evidence="1">Multi-pass membrane protein</topology>
    </subcellularLocation>
</comment>
<evidence type="ECO:0000256" key="3">
    <source>
        <dbReference type="ARBA" id="ARBA00022692"/>
    </source>
</evidence>
<dbReference type="Proteomes" id="UP001295684">
    <property type="component" value="Unassembled WGS sequence"/>
</dbReference>
<evidence type="ECO:0000256" key="8">
    <source>
        <dbReference type="SAM" id="Coils"/>
    </source>
</evidence>
<evidence type="ECO:0000256" key="2">
    <source>
        <dbReference type="ARBA" id="ARBA00022679"/>
    </source>
</evidence>
<gene>
    <name evidence="10" type="ORF">ECRASSUSDP1_LOCUS15731</name>
</gene>
<keyword evidence="3 7" id="KW-0812">Transmembrane</keyword>
<feature type="domain" description="Palmitoyltransferase DHHC" evidence="9">
    <location>
        <begin position="99"/>
        <end position="227"/>
    </location>
</feature>
<comment type="similarity">
    <text evidence="7">Belongs to the DHHC palmitoyltransferase family.</text>
</comment>
<dbReference type="GO" id="GO:0019706">
    <property type="term" value="F:protein-cysteine S-palmitoyltransferase activity"/>
    <property type="evidence" value="ECO:0007669"/>
    <property type="project" value="UniProtKB-EC"/>
</dbReference>
<dbReference type="GO" id="GO:0006612">
    <property type="term" value="P:protein targeting to membrane"/>
    <property type="evidence" value="ECO:0007669"/>
    <property type="project" value="TreeGrafter"/>
</dbReference>
<feature type="transmembrane region" description="Helical" evidence="7">
    <location>
        <begin position="49"/>
        <end position="73"/>
    </location>
</feature>
<dbReference type="EC" id="2.3.1.225" evidence="7"/>
<evidence type="ECO:0000259" key="9">
    <source>
        <dbReference type="Pfam" id="PF01529"/>
    </source>
</evidence>
<proteinExistence type="inferred from homology"/>
<dbReference type="GO" id="GO:0005794">
    <property type="term" value="C:Golgi apparatus"/>
    <property type="evidence" value="ECO:0007669"/>
    <property type="project" value="TreeGrafter"/>
</dbReference>
<protein>
    <recommendedName>
        <fullName evidence="7">Palmitoyltransferase</fullName>
        <ecNumber evidence="7">2.3.1.225</ecNumber>
    </recommendedName>
</protein>
<keyword evidence="2 7" id="KW-0808">Transferase</keyword>
<dbReference type="PROSITE" id="PS50216">
    <property type="entry name" value="DHHC"/>
    <property type="match status" value="1"/>
</dbReference>
<keyword evidence="11" id="KW-1185">Reference proteome</keyword>
<dbReference type="InterPro" id="IPR039859">
    <property type="entry name" value="PFA4/ZDH16/20/ERF2-like"/>
</dbReference>
<evidence type="ECO:0000256" key="7">
    <source>
        <dbReference type="RuleBase" id="RU079119"/>
    </source>
</evidence>
<evidence type="ECO:0000256" key="5">
    <source>
        <dbReference type="ARBA" id="ARBA00023136"/>
    </source>
</evidence>
<reference evidence="10" key="1">
    <citation type="submission" date="2023-07" db="EMBL/GenBank/DDBJ databases">
        <authorList>
            <consortium name="AG Swart"/>
            <person name="Singh M."/>
            <person name="Singh A."/>
            <person name="Seah K."/>
            <person name="Emmerich C."/>
        </authorList>
    </citation>
    <scope>NUCLEOTIDE SEQUENCE</scope>
    <source>
        <strain evidence="10">DP1</strain>
    </source>
</reference>
<comment type="catalytic activity">
    <reaction evidence="7">
        <text>L-cysteinyl-[protein] + hexadecanoyl-CoA = S-hexadecanoyl-L-cysteinyl-[protein] + CoA</text>
        <dbReference type="Rhea" id="RHEA:36683"/>
        <dbReference type="Rhea" id="RHEA-COMP:10131"/>
        <dbReference type="Rhea" id="RHEA-COMP:11032"/>
        <dbReference type="ChEBI" id="CHEBI:29950"/>
        <dbReference type="ChEBI" id="CHEBI:57287"/>
        <dbReference type="ChEBI" id="CHEBI:57379"/>
        <dbReference type="ChEBI" id="CHEBI:74151"/>
        <dbReference type="EC" id="2.3.1.225"/>
    </reaction>
</comment>
<evidence type="ECO:0000313" key="11">
    <source>
        <dbReference type="Proteomes" id="UP001295684"/>
    </source>
</evidence>
<evidence type="ECO:0000256" key="1">
    <source>
        <dbReference type="ARBA" id="ARBA00004141"/>
    </source>
</evidence>
<evidence type="ECO:0000313" key="10">
    <source>
        <dbReference type="EMBL" id="CAI2374379.1"/>
    </source>
</evidence>
<dbReference type="EMBL" id="CAMPGE010015775">
    <property type="protein sequence ID" value="CAI2374379.1"/>
    <property type="molecule type" value="Genomic_DNA"/>
</dbReference>
<organism evidence="10 11">
    <name type="scientific">Euplotes crassus</name>
    <dbReference type="NCBI Taxonomy" id="5936"/>
    <lineage>
        <taxon>Eukaryota</taxon>
        <taxon>Sar</taxon>
        <taxon>Alveolata</taxon>
        <taxon>Ciliophora</taxon>
        <taxon>Intramacronucleata</taxon>
        <taxon>Spirotrichea</taxon>
        <taxon>Hypotrichia</taxon>
        <taxon>Euplotida</taxon>
        <taxon>Euplotidae</taxon>
        <taxon>Moneuplotes</taxon>
    </lineage>
</organism>
<dbReference type="PANTHER" id="PTHR22883">
    <property type="entry name" value="ZINC FINGER DHHC DOMAIN CONTAINING PROTEIN"/>
    <property type="match status" value="1"/>
</dbReference>
<accession>A0AAD1XKM0</accession>
<feature type="transmembrane region" description="Helical" evidence="7">
    <location>
        <begin position="144"/>
        <end position="166"/>
    </location>
</feature>
<dbReference type="AlphaFoldDB" id="A0AAD1XKM0"/>
<evidence type="ECO:0000256" key="6">
    <source>
        <dbReference type="ARBA" id="ARBA00023315"/>
    </source>
</evidence>
<dbReference type="PANTHER" id="PTHR22883:SF203">
    <property type="entry name" value="PALMITOYLTRANSFERASE"/>
    <property type="match status" value="1"/>
</dbReference>
<evidence type="ECO:0000256" key="4">
    <source>
        <dbReference type="ARBA" id="ARBA00022989"/>
    </source>
</evidence>
<dbReference type="GO" id="GO:0016020">
    <property type="term" value="C:membrane"/>
    <property type="evidence" value="ECO:0007669"/>
    <property type="project" value="UniProtKB-SubCell"/>
</dbReference>
<dbReference type="InterPro" id="IPR001594">
    <property type="entry name" value="Palmitoyltrfase_DHHC"/>
</dbReference>
<keyword evidence="6 7" id="KW-0012">Acyltransferase</keyword>
<name>A0AAD1XKM0_EUPCR</name>
<comment type="caution">
    <text evidence="10">The sequence shown here is derived from an EMBL/GenBank/DDBJ whole genome shotgun (WGS) entry which is preliminary data.</text>
</comment>
<keyword evidence="5 7" id="KW-0472">Membrane</keyword>
<sequence>MDISKNSSKVNGNACSWNKGKAITFSIMSLQIGVTLAIILPSVNKTSTLIIFSLLYAIFMILTLLFCWITSLINPGLLNNKYHSSNSVPGDIEEGHQALNCNYCQTQVTERFKHCRDCNKCIKDFDHHCWWLNTCIGSSNYKYFILYLVAYCIMNIAAIVPSFIVVCAKSKSNAEQFGSSHLAIRICAISACIISLILSLLTLSFCGGLLMFHLYLRIKGITTYEFIILRRRSRINKISKISAELKKEKAQIEARIKDALKQHKNSSREEFSSIEKFDIPGFNHTFNVNFNANSRISKNILTIESTPCANSCQVDFLNLSRREIQNNSSEE</sequence>
<feature type="transmembrane region" description="Helical" evidence="7">
    <location>
        <begin position="182"/>
        <end position="212"/>
    </location>
</feature>